<dbReference type="AlphaFoldDB" id="A0A7Y0E164"/>
<proteinExistence type="predicted"/>
<dbReference type="Proteomes" id="UP000539372">
    <property type="component" value="Unassembled WGS sequence"/>
</dbReference>
<evidence type="ECO:0000313" key="2">
    <source>
        <dbReference type="Proteomes" id="UP000539372"/>
    </source>
</evidence>
<evidence type="ECO:0000313" key="1">
    <source>
        <dbReference type="EMBL" id="NMM45330.1"/>
    </source>
</evidence>
<dbReference type="EMBL" id="JABBNT010000003">
    <property type="protein sequence ID" value="NMM45330.1"/>
    <property type="molecule type" value="Genomic_DNA"/>
</dbReference>
<organism evidence="1 2">
    <name type="scientific">Pacificispira spongiicola</name>
    <dbReference type="NCBI Taxonomy" id="2729598"/>
    <lineage>
        <taxon>Bacteria</taxon>
        <taxon>Pseudomonadati</taxon>
        <taxon>Pseudomonadota</taxon>
        <taxon>Alphaproteobacteria</taxon>
        <taxon>Rhodospirillales</taxon>
        <taxon>Rhodospirillaceae</taxon>
        <taxon>Pacificispira</taxon>
    </lineage>
</organism>
<gene>
    <name evidence="1" type="ORF">HH303_12625</name>
</gene>
<dbReference type="Pfam" id="PF12007">
    <property type="entry name" value="DUF3501"/>
    <property type="match status" value="1"/>
</dbReference>
<keyword evidence="2" id="KW-1185">Reference proteome</keyword>
<protein>
    <submittedName>
        <fullName evidence="1">DUF3501 family protein</fullName>
    </submittedName>
</protein>
<reference evidence="1 2" key="1">
    <citation type="submission" date="2020-04" db="EMBL/GenBank/DDBJ databases">
        <title>Rhodospirillaceae bacterium KN72 isolated from deep sea.</title>
        <authorList>
            <person name="Zhang D.-C."/>
        </authorList>
    </citation>
    <scope>NUCLEOTIDE SEQUENCE [LARGE SCALE GENOMIC DNA]</scope>
    <source>
        <strain evidence="1 2">KN72</strain>
    </source>
</reference>
<name>A0A7Y0E164_9PROT</name>
<dbReference type="InterPro" id="IPR021890">
    <property type="entry name" value="DUF3501"/>
</dbReference>
<accession>A0A7Y0E164</accession>
<comment type="caution">
    <text evidence="1">The sequence shown here is derived from an EMBL/GenBank/DDBJ whole genome shotgun (WGS) entry which is preliminary data.</text>
</comment>
<sequence length="197" mass="22339">MEAMSKRAITKADILPLDEYIKVRKQRHADLIAQKKLRRIEIGPVATCYFENYDTMLHQVQEMLYIEKGGDEQIADELRAYNPMIPNGTELTATVMFEIDDPIRRKNFLSRLGGVEETMYFRFAGHEVMGKPEEDVDRTNADGKASSVQFIHFPFTAEQIAAFKSADQVMVGFKHDAYGHIAVLSDASRDALAADFD</sequence>